<name>A0ACB9Z9L5_9PEZI</name>
<proteinExistence type="predicted"/>
<sequence length="331" mass="34755">MSNTSNPIEYFGLSCPAGGDFYICQDSRERFIGCCDVDPCADGSGRCPSSGLYPAGFDTSRYDEISVQDCASPGTSQNWFTCTNGPFMGCCRSNPCGDGSCPTDDLVAAKLSDDPENASIFLTSSSATSSSSTISASTSPTSSATPTPASSNHADTSNSGSETPVAKIVGGTVGGVAALILIICFVFLYMRRRAADAREKQVVADDHMGTSNPPWSPYKDSYAGSPTVQGTPSPAFPSPSLTNNGRTSVVSQLSSHAPTWDSRHASYATTGAPTPSNLWAGGASQQQQQQKQQPHQPMNLNTVSELEASTSPQYHELDGGPVPQERRSDMK</sequence>
<accession>A0ACB9Z9L5</accession>
<protein>
    <submittedName>
        <fullName evidence="1">Uncharacterized protein</fullName>
    </submittedName>
</protein>
<evidence type="ECO:0000313" key="1">
    <source>
        <dbReference type="EMBL" id="KAI4868417.1"/>
    </source>
</evidence>
<gene>
    <name evidence="1" type="ORF">F4820DRAFT_124740</name>
</gene>
<organism evidence="1 2">
    <name type="scientific">Hypoxylon rubiginosum</name>
    <dbReference type="NCBI Taxonomy" id="110542"/>
    <lineage>
        <taxon>Eukaryota</taxon>
        <taxon>Fungi</taxon>
        <taxon>Dikarya</taxon>
        <taxon>Ascomycota</taxon>
        <taxon>Pezizomycotina</taxon>
        <taxon>Sordariomycetes</taxon>
        <taxon>Xylariomycetidae</taxon>
        <taxon>Xylariales</taxon>
        <taxon>Hypoxylaceae</taxon>
        <taxon>Hypoxylon</taxon>
    </lineage>
</organism>
<comment type="caution">
    <text evidence="1">The sequence shown here is derived from an EMBL/GenBank/DDBJ whole genome shotgun (WGS) entry which is preliminary data.</text>
</comment>
<evidence type="ECO:0000313" key="2">
    <source>
        <dbReference type="Proteomes" id="UP001497700"/>
    </source>
</evidence>
<reference evidence="1 2" key="1">
    <citation type="journal article" date="2022" name="New Phytol.">
        <title>Ecological generalism drives hyperdiversity of secondary metabolite gene clusters in xylarialean endophytes.</title>
        <authorList>
            <person name="Franco M.E.E."/>
            <person name="Wisecaver J.H."/>
            <person name="Arnold A.E."/>
            <person name="Ju Y.M."/>
            <person name="Slot J.C."/>
            <person name="Ahrendt S."/>
            <person name="Moore L.P."/>
            <person name="Eastman K.E."/>
            <person name="Scott K."/>
            <person name="Konkel Z."/>
            <person name="Mondo S.J."/>
            <person name="Kuo A."/>
            <person name="Hayes R.D."/>
            <person name="Haridas S."/>
            <person name="Andreopoulos B."/>
            <person name="Riley R."/>
            <person name="LaButti K."/>
            <person name="Pangilinan J."/>
            <person name="Lipzen A."/>
            <person name="Amirebrahimi M."/>
            <person name="Yan J."/>
            <person name="Adam C."/>
            <person name="Keymanesh K."/>
            <person name="Ng V."/>
            <person name="Louie K."/>
            <person name="Northen T."/>
            <person name="Drula E."/>
            <person name="Henrissat B."/>
            <person name="Hsieh H.M."/>
            <person name="Youens-Clark K."/>
            <person name="Lutzoni F."/>
            <person name="Miadlikowska J."/>
            <person name="Eastwood D.C."/>
            <person name="Hamelin R.C."/>
            <person name="Grigoriev I.V."/>
            <person name="U'Ren J.M."/>
        </authorList>
    </citation>
    <scope>NUCLEOTIDE SEQUENCE [LARGE SCALE GENOMIC DNA]</scope>
    <source>
        <strain evidence="1 2">CBS 119005</strain>
    </source>
</reference>
<dbReference type="EMBL" id="MU393438">
    <property type="protein sequence ID" value="KAI4868417.1"/>
    <property type="molecule type" value="Genomic_DNA"/>
</dbReference>
<dbReference type="Proteomes" id="UP001497700">
    <property type="component" value="Unassembled WGS sequence"/>
</dbReference>
<keyword evidence="2" id="KW-1185">Reference proteome</keyword>